<feature type="compositionally biased region" description="Low complexity" evidence="1">
    <location>
        <begin position="8"/>
        <end position="18"/>
    </location>
</feature>
<evidence type="ECO:0000256" key="1">
    <source>
        <dbReference type="SAM" id="MobiDB-lite"/>
    </source>
</evidence>
<organism evidence="2 3">
    <name type="scientific">Streptomyces formicae</name>
    <dbReference type="NCBI Taxonomy" id="1616117"/>
    <lineage>
        <taxon>Bacteria</taxon>
        <taxon>Bacillati</taxon>
        <taxon>Actinomycetota</taxon>
        <taxon>Actinomycetes</taxon>
        <taxon>Kitasatosporales</taxon>
        <taxon>Streptomycetaceae</taxon>
        <taxon>Streptomyces</taxon>
    </lineage>
</organism>
<keyword evidence="3" id="KW-1185">Reference proteome</keyword>
<accession>A0ABY3WRV6</accession>
<gene>
    <name evidence="2" type="ORF">J4032_18620</name>
</gene>
<evidence type="ECO:0000313" key="3">
    <source>
        <dbReference type="Proteomes" id="UP000828924"/>
    </source>
</evidence>
<reference evidence="2 3" key="1">
    <citation type="submission" date="2021-03" db="EMBL/GenBank/DDBJ databases">
        <title>Complete genome of Streptomyces formicae strain 1H-GS9 (DSM 100524).</title>
        <authorList>
            <person name="Atanasov K.E."/>
            <person name="Altabella T."/>
            <person name="Ferrer A."/>
        </authorList>
    </citation>
    <scope>NUCLEOTIDE SEQUENCE [LARGE SCALE GENOMIC DNA]</scope>
    <source>
        <strain evidence="2 3">1H-GS9</strain>
    </source>
</reference>
<dbReference type="RefSeq" id="WP_242331964.1">
    <property type="nucleotide sequence ID" value="NZ_CP071872.1"/>
</dbReference>
<dbReference type="Proteomes" id="UP000828924">
    <property type="component" value="Chromosome"/>
</dbReference>
<feature type="region of interest" description="Disordered" evidence="1">
    <location>
        <begin position="1"/>
        <end position="54"/>
    </location>
</feature>
<name>A0ABY3WRV6_9ACTN</name>
<protein>
    <submittedName>
        <fullName evidence="2">Uncharacterized protein</fullName>
    </submittedName>
</protein>
<sequence>MTTPRQPPAANGPGEAAPLHPETWLTGHRGFDIDVPAAHRPPSHRQRPRRTARA</sequence>
<evidence type="ECO:0000313" key="2">
    <source>
        <dbReference type="EMBL" id="UNM13236.1"/>
    </source>
</evidence>
<feature type="compositionally biased region" description="Basic residues" evidence="1">
    <location>
        <begin position="41"/>
        <end position="54"/>
    </location>
</feature>
<dbReference type="EMBL" id="CP071872">
    <property type="protein sequence ID" value="UNM13236.1"/>
    <property type="molecule type" value="Genomic_DNA"/>
</dbReference>
<proteinExistence type="predicted"/>